<protein>
    <submittedName>
        <fullName evidence="2">Uncharacterized protein</fullName>
    </submittedName>
</protein>
<sequence>MSKIRKVIYADAPLIPLAVYPGGPEHGDGPRSRESGSRGPTVLLTHPPHETHSASPDDHTRECA</sequence>
<feature type="compositionally biased region" description="Basic and acidic residues" evidence="1">
    <location>
        <begin position="47"/>
        <end position="64"/>
    </location>
</feature>
<organism evidence="2 3">
    <name type="scientific">Streptomyces brasiliensis</name>
    <dbReference type="NCBI Taxonomy" id="1954"/>
    <lineage>
        <taxon>Bacteria</taxon>
        <taxon>Bacillati</taxon>
        <taxon>Actinomycetota</taxon>
        <taxon>Actinomycetes</taxon>
        <taxon>Kitasatosporales</taxon>
        <taxon>Streptomycetaceae</taxon>
        <taxon>Streptomyces</taxon>
    </lineage>
</organism>
<feature type="region of interest" description="Disordered" evidence="1">
    <location>
        <begin position="17"/>
        <end position="64"/>
    </location>
</feature>
<keyword evidence="3" id="KW-1185">Reference proteome</keyword>
<dbReference type="EMBL" id="BMQA01000165">
    <property type="protein sequence ID" value="GGJ72972.1"/>
    <property type="molecule type" value="Genomic_DNA"/>
</dbReference>
<proteinExistence type="predicted"/>
<accession>A0A917PEN3</accession>
<dbReference type="Proteomes" id="UP000657574">
    <property type="component" value="Unassembled WGS sequence"/>
</dbReference>
<gene>
    <name evidence="2" type="ORF">GCM10010121_099470</name>
</gene>
<evidence type="ECO:0000256" key="1">
    <source>
        <dbReference type="SAM" id="MobiDB-lite"/>
    </source>
</evidence>
<reference evidence="2" key="1">
    <citation type="journal article" date="2014" name="Int. J. Syst. Evol. Microbiol.">
        <title>Complete genome sequence of Corynebacterium casei LMG S-19264T (=DSM 44701T), isolated from a smear-ripened cheese.</title>
        <authorList>
            <consortium name="US DOE Joint Genome Institute (JGI-PGF)"/>
            <person name="Walter F."/>
            <person name="Albersmeier A."/>
            <person name="Kalinowski J."/>
            <person name="Ruckert C."/>
        </authorList>
    </citation>
    <scope>NUCLEOTIDE SEQUENCE</scope>
    <source>
        <strain evidence="2">JCM 3086</strain>
    </source>
</reference>
<comment type="caution">
    <text evidence="2">The sequence shown here is derived from an EMBL/GenBank/DDBJ whole genome shotgun (WGS) entry which is preliminary data.</text>
</comment>
<reference evidence="2" key="2">
    <citation type="submission" date="2020-09" db="EMBL/GenBank/DDBJ databases">
        <authorList>
            <person name="Sun Q."/>
            <person name="Ohkuma M."/>
        </authorList>
    </citation>
    <scope>NUCLEOTIDE SEQUENCE</scope>
    <source>
        <strain evidence="2">JCM 3086</strain>
    </source>
</reference>
<feature type="compositionally biased region" description="Basic and acidic residues" evidence="1">
    <location>
        <begin position="25"/>
        <end position="36"/>
    </location>
</feature>
<dbReference type="AlphaFoldDB" id="A0A917PEN3"/>
<name>A0A917PEN3_9ACTN</name>
<evidence type="ECO:0000313" key="3">
    <source>
        <dbReference type="Proteomes" id="UP000657574"/>
    </source>
</evidence>
<evidence type="ECO:0000313" key="2">
    <source>
        <dbReference type="EMBL" id="GGJ72972.1"/>
    </source>
</evidence>